<protein>
    <submittedName>
        <fullName evidence="2">Uncharacterized protein</fullName>
    </submittedName>
</protein>
<gene>
    <name evidence="2" type="ORF">CEXT_689931</name>
</gene>
<proteinExistence type="predicted"/>
<dbReference type="AlphaFoldDB" id="A0AAV4TC20"/>
<name>A0AAV4TC20_CAEEX</name>
<feature type="compositionally biased region" description="Acidic residues" evidence="1">
    <location>
        <begin position="24"/>
        <end position="34"/>
    </location>
</feature>
<feature type="compositionally biased region" description="Low complexity" evidence="1">
    <location>
        <begin position="45"/>
        <end position="55"/>
    </location>
</feature>
<keyword evidence="3" id="KW-1185">Reference proteome</keyword>
<dbReference type="EMBL" id="BPLR01010842">
    <property type="protein sequence ID" value="GIY42372.1"/>
    <property type="molecule type" value="Genomic_DNA"/>
</dbReference>
<reference evidence="2 3" key="1">
    <citation type="submission" date="2021-06" db="EMBL/GenBank/DDBJ databases">
        <title>Caerostris extrusa draft genome.</title>
        <authorList>
            <person name="Kono N."/>
            <person name="Arakawa K."/>
        </authorList>
    </citation>
    <scope>NUCLEOTIDE SEQUENCE [LARGE SCALE GENOMIC DNA]</scope>
</reference>
<evidence type="ECO:0000313" key="2">
    <source>
        <dbReference type="EMBL" id="GIY42372.1"/>
    </source>
</evidence>
<comment type="caution">
    <text evidence="2">The sequence shown here is derived from an EMBL/GenBank/DDBJ whole genome shotgun (WGS) entry which is preliminary data.</text>
</comment>
<feature type="region of interest" description="Disordered" evidence="1">
    <location>
        <begin position="20"/>
        <end position="64"/>
    </location>
</feature>
<accession>A0AAV4TC20</accession>
<evidence type="ECO:0000313" key="3">
    <source>
        <dbReference type="Proteomes" id="UP001054945"/>
    </source>
</evidence>
<sequence>MGLDCVHNWYWCIEERGQVPTREYEEDPRDEGDDGPPATQAPRDAQQVAQHQGGAAREDEHRGALHGICNAEHWHHHTMGRVGGRENLTTL</sequence>
<organism evidence="2 3">
    <name type="scientific">Caerostris extrusa</name>
    <name type="common">Bark spider</name>
    <name type="synonym">Caerostris bankana</name>
    <dbReference type="NCBI Taxonomy" id="172846"/>
    <lineage>
        <taxon>Eukaryota</taxon>
        <taxon>Metazoa</taxon>
        <taxon>Ecdysozoa</taxon>
        <taxon>Arthropoda</taxon>
        <taxon>Chelicerata</taxon>
        <taxon>Arachnida</taxon>
        <taxon>Araneae</taxon>
        <taxon>Araneomorphae</taxon>
        <taxon>Entelegynae</taxon>
        <taxon>Araneoidea</taxon>
        <taxon>Araneidae</taxon>
        <taxon>Caerostris</taxon>
    </lineage>
</organism>
<evidence type="ECO:0000256" key="1">
    <source>
        <dbReference type="SAM" id="MobiDB-lite"/>
    </source>
</evidence>
<dbReference type="Proteomes" id="UP001054945">
    <property type="component" value="Unassembled WGS sequence"/>
</dbReference>